<dbReference type="InterPro" id="IPR001199">
    <property type="entry name" value="Cyt_B5-like_heme/steroid-bd"/>
</dbReference>
<keyword evidence="6" id="KW-1185">Reference proteome</keyword>
<dbReference type="SUPFAM" id="SSF55856">
    <property type="entry name" value="Cytochrome b5-like heme/steroid binding domain"/>
    <property type="match status" value="1"/>
</dbReference>
<dbReference type="EMBL" id="FN649739">
    <property type="protein sequence ID" value="CBJ48841.1"/>
    <property type="molecule type" value="Genomic_DNA"/>
</dbReference>
<keyword evidence="2" id="KW-0472">Membrane</keyword>
<evidence type="ECO:0000259" key="3">
    <source>
        <dbReference type="Pfam" id="PF00173"/>
    </source>
</evidence>
<evidence type="ECO:0000256" key="1">
    <source>
        <dbReference type="SAM" id="MobiDB-lite"/>
    </source>
</evidence>
<dbReference type="GO" id="GO:0042759">
    <property type="term" value="P:long-chain fatty acid biosynthetic process"/>
    <property type="evidence" value="ECO:0007669"/>
    <property type="project" value="UniProtKB-ARBA"/>
</dbReference>
<evidence type="ECO:0000313" key="5">
    <source>
        <dbReference type="EMBL" id="CBJ48841.1"/>
    </source>
</evidence>
<proteinExistence type="predicted"/>
<accession>D7G2Y4</accession>
<dbReference type="InParanoid" id="D7G2Y4"/>
<feature type="region of interest" description="Disordered" evidence="1">
    <location>
        <begin position="400"/>
        <end position="420"/>
    </location>
</feature>
<protein>
    <submittedName>
        <fullName evidence="5">Fatty acid desaturase</fullName>
    </submittedName>
</protein>
<dbReference type="Pfam" id="PF00487">
    <property type="entry name" value="FA_desaturase"/>
    <property type="match status" value="1"/>
</dbReference>
<evidence type="ECO:0000313" key="6">
    <source>
        <dbReference type="Proteomes" id="UP000002630"/>
    </source>
</evidence>
<reference evidence="5 6" key="1">
    <citation type="journal article" date="2010" name="Nature">
        <title>The Ectocarpus genome and the independent evolution of multicellularity in brown algae.</title>
        <authorList>
            <person name="Cock J.M."/>
            <person name="Sterck L."/>
            <person name="Rouze P."/>
            <person name="Scornet D."/>
            <person name="Allen A.E."/>
            <person name="Amoutzias G."/>
            <person name="Anthouard V."/>
            <person name="Artiguenave F."/>
            <person name="Aury J.M."/>
            <person name="Badger J.H."/>
            <person name="Beszteri B."/>
            <person name="Billiau K."/>
            <person name="Bonnet E."/>
            <person name="Bothwell J.H."/>
            <person name="Bowler C."/>
            <person name="Boyen C."/>
            <person name="Brownlee C."/>
            <person name="Carrano C.J."/>
            <person name="Charrier B."/>
            <person name="Cho G.Y."/>
            <person name="Coelho S.M."/>
            <person name="Collen J."/>
            <person name="Corre E."/>
            <person name="Da Silva C."/>
            <person name="Delage L."/>
            <person name="Delaroque N."/>
            <person name="Dittami S.M."/>
            <person name="Doulbeau S."/>
            <person name="Elias M."/>
            <person name="Farnham G."/>
            <person name="Gachon C.M."/>
            <person name="Gschloessl B."/>
            <person name="Heesch S."/>
            <person name="Jabbari K."/>
            <person name="Jubin C."/>
            <person name="Kawai H."/>
            <person name="Kimura K."/>
            <person name="Kloareg B."/>
            <person name="Kupper F.C."/>
            <person name="Lang D."/>
            <person name="Le Bail A."/>
            <person name="Leblanc C."/>
            <person name="Lerouge P."/>
            <person name="Lohr M."/>
            <person name="Lopez P.J."/>
            <person name="Martens C."/>
            <person name="Maumus F."/>
            <person name="Michel G."/>
            <person name="Miranda-Saavedra D."/>
            <person name="Morales J."/>
            <person name="Moreau H."/>
            <person name="Motomura T."/>
            <person name="Nagasato C."/>
            <person name="Napoli C.A."/>
            <person name="Nelson D.R."/>
            <person name="Nyvall-Collen P."/>
            <person name="Peters A.F."/>
            <person name="Pommier C."/>
            <person name="Potin P."/>
            <person name="Poulain J."/>
            <person name="Quesneville H."/>
            <person name="Read B."/>
            <person name="Rensing S.A."/>
            <person name="Ritter A."/>
            <person name="Rousvoal S."/>
            <person name="Samanta M."/>
            <person name="Samson G."/>
            <person name="Schroeder D.C."/>
            <person name="Segurens B."/>
            <person name="Strittmatter M."/>
            <person name="Tonon T."/>
            <person name="Tregear J.W."/>
            <person name="Valentin K."/>
            <person name="von Dassow P."/>
            <person name="Yamagishi T."/>
            <person name="Van de Peer Y."/>
            <person name="Wincker P."/>
        </authorList>
    </citation>
    <scope>NUCLEOTIDE SEQUENCE [LARGE SCALE GENOMIC DNA]</scope>
    <source>
        <strain evidence="6">Ec32 / CCAP1310/4</strain>
    </source>
</reference>
<dbReference type="InterPro" id="IPR036400">
    <property type="entry name" value="Cyt_B5-like_heme/steroid_sf"/>
</dbReference>
<dbReference type="GO" id="GO:0016717">
    <property type="term" value="F:oxidoreductase activity, acting on paired donors, with oxidation of a pair of donors resulting in the reduction of molecular oxygen to two molecules of water"/>
    <property type="evidence" value="ECO:0007669"/>
    <property type="project" value="TreeGrafter"/>
</dbReference>
<dbReference type="Proteomes" id="UP000002630">
    <property type="component" value="Linkage Group LG14"/>
</dbReference>
<feature type="transmembrane region" description="Helical" evidence="2">
    <location>
        <begin position="226"/>
        <end position="248"/>
    </location>
</feature>
<feature type="domain" description="Fatty acid desaturase" evidence="4">
    <location>
        <begin position="135"/>
        <end position="383"/>
    </location>
</feature>
<evidence type="ECO:0000259" key="4">
    <source>
        <dbReference type="Pfam" id="PF00487"/>
    </source>
</evidence>
<dbReference type="EMBL" id="FN648696">
    <property type="protein sequence ID" value="CBJ48841.1"/>
    <property type="molecule type" value="Genomic_DNA"/>
</dbReference>
<dbReference type="GO" id="GO:0016020">
    <property type="term" value="C:membrane"/>
    <property type="evidence" value="ECO:0007669"/>
    <property type="project" value="TreeGrafter"/>
</dbReference>
<dbReference type="InterPro" id="IPR005804">
    <property type="entry name" value="FA_desaturase_dom"/>
</dbReference>
<feature type="transmembrane region" description="Helical" evidence="2">
    <location>
        <begin position="260"/>
        <end position="281"/>
    </location>
</feature>
<dbReference type="OrthoDB" id="260091at2759"/>
<dbReference type="Gene3D" id="3.10.120.10">
    <property type="entry name" value="Cytochrome b5-like heme/steroid binding domain"/>
    <property type="match status" value="1"/>
</dbReference>
<dbReference type="eggNOG" id="KOG4232">
    <property type="taxonomic scope" value="Eukaryota"/>
</dbReference>
<keyword evidence="2" id="KW-1133">Transmembrane helix</keyword>
<dbReference type="CDD" id="cd03506">
    <property type="entry name" value="Delta6-FADS-like"/>
    <property type="match status" value="1"/>
</dbReference>
<dbReference type="Pfam" id="PF00173">
    <property type="entry name" value="Cyt-b5"/>
    <property type="match status" value="1"/>
</dbReference>
<dbReference type="GO" id="GO:0006636">
    <property type="term" value="P:unsaturated fatty acid biosynthetic process"/>
    <property type="evidence" value="ECO:0007669"/>
    <property type="project" value="UniProtKB-ARBA"/>
</dbReference>
<gene>
    <name evidence="5" type="ORF">Esi_0049_0075</name>
</gene>
<dbReference type="PANTHER" id="PTHR19353:SF19">
    <property type="entry name" value="DELTA(5) FATTY ACID DESATURASE C-RELATED"/>
    <property type="match status" value="1"/>
</dbReference>
<dbReference type="PANTHER" id="PTHR19353">
    <property type="entry name" value="FATTY ACID DESATURASE 2"/>
    <property type="match status" value="1"/>
</dbReference>
<dbReference type="AlphaFoldDB" id="D7G2Y4"/>
<feature type="domain" description="Cytochrome b5 heme-binding" evidence="3">
    <location>
        <begin position="30"/>
        <end position="72"/>
    </location>
</feature>
<sequence length="420" mass="47743">MDKRRRRLQQPTITITTVTVPIKPQLGDSFYDLTGWRKLHPSGEHWIDRFAERDATDVMAAFHSDDAFDRLKTLPVVKGKAGVEPDDVTKNYRAFRKELVDAGWFDRVWYKDASVLALQLGAFAAGVLVTRVNPWLGTLVMGMAHTTGGWLAHDMVHGRGRYCTAMRHYGALMCGLSSRWWSEKHNLHHAFTNVIGADEDIIVEPALWLWAPDDGRDRPWRKFQHLYWPLPFSLTFLLWRFGSVKTAISEKLKLEGALLALHYCWLLALVPLPVAIGHVFVGGWLTATIVTVTHTAEEFSVKDEPAHPSSPFEEEGDASFVETQFKTTRDAVCGDPFSEHLWGGMQYQLEHHLFPTLPRYKYRDLVPLVQKFAEENGLEYKSTGSWEIIRDNIMQLKRVGEAPTNPGSPEPGQLVINKPM</sequence>
<name>D7G2Y4_ECTSI</name>
<keyword evidence="2" id="KW-0812">Transmembrane</keyword>
<evidence type="ECO:0000256" key="2">
    <source>
        <dbReference type="SAM" id="Phobius"/>
    </source>
</evidence>
<dbReference type="PIRSF" id="PIRSF015921">
    <property type="entry name" value="FA_sphinglp_des"/>
    <property type="match status" value="1"/>
</dbReference>
<dbReference type="InterPro" id="IPR012171">
    <property type="entry name" value="Fatty_acid_desaturase"/>
</dbReference>
<organism evidence="5 6">
    <name type="scientific">Ectocarpus siliculosus</name>
    <name type="common">Brown alga</name>
    <name type="synonym">Conferva siliculosa</name>
    <dbReference type="NCBI Taxonomy" id="2880"/>
    <lineage>
        <taxon>Eukaryota</taxon>
        <taxon>Sar</taxon>
        <taxon>Stramenopiles</taxon>
        <taxon>Ochrophyta</taxon>
        <taxon>PX clade</taxon>
        <taxon>Phaeophyceae</taxon>
        <taxon>Ectocarpales</taxon>
        <taxon>Ectocarpaceae</taxon>
        <taxon>Ectocarpus</taxon>
    </lineage>
</organism>
<dbReference type="OMA" id="FGGMQYQ"/>
<dbReference type="STRING" id="2880.D7G2Y4"/>